<dbReference type="InterPro" id="IPR058627">
    <property type="entry name" value="MdtA-like_C"/>
</dbReference>
<feature type="domain" description="Multidrug resistance protein MdtA-like alpha-helical hairpin" evidence="5">
    <location>
        <begin position="99"/>
        <end position="168"/>
    </location>
</feature>
<dbReference type="EMBL" id="JBEHHI010000003">
    <property type="protein sequence ID" value="MEX5729946.1"/>
    <property type="molecule type" value="Genomic_DNA"/>
</dbReference>
<evidence type="ECO:0000259" key="8">
    <source>
        <dbReference type="Pfam" id="PF25967"/>
    </source>
</evidence>
<dbReference type="PANTHER" id="PTHR30158:SF3">
    <property type="entry name" value="MULTIDRUG EFFLUX PUMP SUBUNIT ACRA-RELATED"/>
    <property type="match status" value="1"/>
</dbReference>
<comment type="caution">
    <text evidence="9">The sequence shown here is derived from an EMBL/GenBank/DDBJ whole genome shotgun (WGS) entry which is preliminary data.</text>
</comment>
<evidence type="ECO:0000259" key="7">
    <source>
        <dbReference type="Pfam" id="PF25944"/>
    </source>
</evidence>
<evidence type="ECO:0000313" key="9">
    <source>
        <dbReference type="EMBL" id="MEX5729946.1"/>
    </source>
</evidence>
<dbReference type="Pfam" id="PF25917">
    <property type="entry name" value="BSH_RND"/>
    <property type="match status" value="1"/>
</dbReference>
<feature type="domain" description="Multidrug resistance protein MdtA-like barrel-sandwich hybrid" evidence="6">
    <location>
        <begin position="59"/>
        <end position="200"/>
    </location>
</feature>
<sequence length="374" mass="39274">MVLSHLPARFSAVVLLVCLASASAAQQGRPPTAVTVVTMERQDVTLTATLPGRVVASGVAEVRPQVSGIIIARLFDEGAEVELGDALYRIDPASYEAQVAAARAAVAQAQASLSSAVKDYERAIELLDRDVGSAQSVDDAVAGRDIADAALQVAEADLQAAEIDLDRTTVRAPLSGIVGRSLTTQGALVTAGQSEQLAVIRKIDPVFVDVTASAAEIVKWRRGHTLDALGEADRTVTLILADGAGYEHTGTLTAAEPYVDEQTGVVTLRIDFPNPDQFLLPGMYVQVEMPTGVASDVVLVPQEGVSRNRRGEPTALIVNAENTVESRVLTVLKDRGNEWIVSEGLGEGDRVIVAGLQKVAEGATVAPEERAAAE</sequence>
<dbReference type="Gene3D" id="2.40.420.20">
    <property type="match status" value="1"/>
</dbReference>
<evidence type="ECO:0000256" key="2">
    <source>
        <dbReference type="ARBA" id="ARBA00009477"/>
    </source>
</evidence>
<evidence type="ECO:0000259" key="6">
    <source>
        <dbReference type="Pfam" id="PF25917"/>
    </source>
</evidence>
<dbReference type="Pfam" id="PF25944">
    <property type="entry name" value="Beta-barrel_RND"/>
    <property type="match status" value="1"/>
</dbReference>
<reference evidence="9 10" key="1">
    <citation type="submission" date="2024-06" db="EMBL/GenBank/DDBJ databases">
        <title>Genome of Rhodovulum iodosum, a marine photoferrotroph.</title>
        <authorList>
            <person name="Bianchini G."/>
            <person name="Nikeleit V."/>
            <person name="Kappler A."/>
            <person name="Bryce C."/>
            <person name="Sanchez-Baracaldo P."/>
        </authorList>
    </citation>
    <scope>NUCLEOTIDE SEQUENCE [LARGE SCALE GENOMIC DNA]</scope>
    <source>
        <strain evidence="9 10">UT/N1</strain>
    </source>
</reference>
<accession>A0ABV3XX42</accession>
<dbReference type="Pfam" id="PF25876">
    <property type="entry name" value="HH_MFP_RND"/>
    <property type="match status" value="1"/>
</dbReference>
<feature type="domain" description="Multidrug resistance protein MdtA-like C-terminal permuted SH3" evidence="8">
    <location>
        <begin position="296"/>
        <end position="358"/>
    </location>
</feature>
<feature type="coiled-coil region" evidence="3">
    <location>
        <begin position="144"/>
        <end position="171"/>
    </location>
</feature>
<comment type="similarity">
    <text evidence="2">Belongs to the membrane fusion protein (MFP) (TC 8.A.1) family.</text>
</comment>
<dbReference type="InterPro" id="IPR058625">
    <property type="entry name" value="MdtA-like_BSH"/>
</dbReference>
<dbReference type="NCBIfam" id="TIGR01730">
    <property type="entry name" value="RND_mfp"/>
    <property type="match status" value="1"/>
</dbReference>
<comment type="subcellular location">
    <subcellularLocation>
        <location evidence="1">Cell envelope</location>
    </subcellularLocation>
</comment>
<dbReference type="InterPro" id="IPR058624">
    <property type="entry name" value="MdtA-like_HH"/>
</dbReference>
<protein>
    <submittedName>
        <fullName evidence="9">Membrane fusion protein (Multidrug efflux system)</fullName>
    </submittedName>
</protein>
<gene>
    <name evidence="9" type="ORF">Ga0609869_003299</name>
</gene>
<evidence type="ECO:0000256" key="1">
    <source>
        <dbReference type="ARBA" id="ARBA00004196"/>
    </source>
</evidence>
<proteinExistence type="inferred from homology"/>
<evidence type="ECO:0000256" key="3">
    <source>
        <dbReference type="SAM" id="Coils"/>
    </source>
</evidence>
<dbReference type="Proteomes" id="UP001560019">
    <property type="component" value="Unassembled WGS sequence"/>
</dbReference>
<dbReference type="InterPro" id="IPR006143">
    <property type="entry name" value="RND_pump_MFP"/>
</dbReference>
<evidence type="ECO:0000256" key="4">
    <source>
        <dbReference type="SAM" id="SignalP"/>
    </source>
</evidence>
<feature type="chain" id="PRO_5047458744" evidence="4">
    <location>
        <begin position="26"/>
        <end position="374"/>
    </location>
</feature>
<keyword evidence="4" id="KW-0732">Signal</keyword>
<keyword evidence="3" id="KW-0175">Coiled coil</keyword>
<dbReference type="PANTHER" id="PTHR30158">
    <property type="entry name" value="ACRA/E-RELATED COMPONENT OF DRUG EFFLUX TRANSPORTER"/>
    <property type="match status" value="1"/>
</dbReference>
<dbReference type="Gene3D" id="2.40.50.100">
    <property type="match status" value="1"/>
</dbReference>
<evidence type="ECO:0000313" key="10">
    <source>
        <dbReference type="Proteomes" id="UP001560019"/>
    </source>
</evidence>
<feature type="signal peptide" evidence="4">
    <location>
        <begin position="1"/>
        <end position="25"/>
    </location>
</feature>
<dbReference type="Gene3D" id="1.10.287.470">
    <property type="entry name" value="Helix hairpin bin"/>
    <property type="match status" value="1"/>
</dbReference>
<dbReference type="Gene3D" id="2.40.30.170">
    <property type="match status" value="1"/>
</dbReference>
<dbReference type="Pfam" id="PF25967">
    <property type="entry name" value="RND-MFP_C"/>
    <property type="match status" value="1"/>
</dbReference>
<name>A0ABV3XX42_9RHOB</name>
<feature type="domain" description="Multidrug resistance protein MdtA-like beta-barrel" evidence="7">
    <location>
        <begin position="205"/>
        <end position="291"/>
    </location>
</feature>
<dbReference type="SUPFAM" id="SSF111369">
    <property type="entry name" value="HlyD-like secretion proteins"/>
    <property type="match status" value="1"/>
</dbReference>
<evidence type="ECO:0000259" key="5">
    <source>
        <dbReference type="Pfam" id="PF25876"/>
    </source>
</evidence>
<dbReference type="InterPro" id="IPR058626">
    <property type="entry name" value="MdtA-like_b-barrel"/>
</dbReference>
<organism evidence="9 10">
    <name type="scientific">Rhodovulum iodosum</name>
    <dbReference type="NCBI Taxonomy" id="68291"/>
    <lineage>
        <taxon>Bacteria</taxon>
        <taxon>Pseudomonadati</taxon>
        <taxon>Pseudomonadota</taxon>
        <taxon>Alphaproteobacteria</taxon>
        <taxon>Rhodobacterales</taxon>
        <taxon>Paracoccaceae</taxon>
        <taxon>Rhodovulum</taxon>
    </lineage>
</organism>
<keyword evidence="10" id="KW-1185">Reference proteome</keyword>
<dbReference type="RefSeq" id="WP_125403605.1">
    <property type="nucleotide sequence ID" value="NZ_JBEHHI010000003.1"/>
</dbReference>